<evidence type="ECO:0000259" key="1">
    <source>
        <dbReference type="Pfam" id="PF20231"/>
    </source>
</evidence>
<sequence>MRNKKLRTALIAYTGPRSYPCHPPDGKSSPKDCSEALKTSVAPQNLLPTVSYVSPVKIAPFRELGNKSIKQQCEISSVINIKNENEMIAMSANVEEKPKLSSKRSLNFSSVKPTDGSVEYPLGLFDCNENKTQEIIQLMKTLSDLFVPIKDGDMVEPVFFGGDRLTDERVNGAQCAMKNENSPTERLEGFISKIEDFHRLMNFLEAIHKLTYDTGSGRDPCTMYYYRNHLNARNVKGHVKNSYRPYKQLFYTVLDALCIVHFLHHFHLDDLDSEIPFPDNFMK</sequence>
<evidence type="ECO:0000313" key="2">
    <source>
        <dbReference type="EnsemblMetazoa" id="G28833.1:cds"/>
    </source>
</evidence>
<keyword evidence="3" id="KW-1185">Reference proteome</keyword>
<dbReference type="InterPro" id="IPR046496">
    <property type="entry name" value="DUF6589"/>
</dbReference>
<dbReference type="Pfam" id="PF20231">
    <property type="entry name" value="DUF6589"/>
    <property type="match status" value="1"/>
</dbReference>
<dbReference type="EnsemblMetazoa" id="G28833.1">
    <property type="protein sequence ID" value="G28833.1:cds"/>
    <property type="gene ID" value="G28833"/>
</dbReference>
<organism evidence="2 3">
    <name type="scientific">Magallana gigas</name>
    <name type="common">Pacific oyster</name>
    <name type="synonym">Crassostrea gigas</name>
    <dbReference type="NCBI Taxonomy" id="29159"/>
    <lineage>
        <taxon>Eukaryota</taxon>
        <taxon>Metazoa</taxon>
        <taxon>Spiralia</taxon>
        <taxon>Lophotrochozoa</taxon>
        <taxon>Mollusca</taxon>
        <taxon>Bivalvia</taxon>
        <taxon>Autobranchia</taxon>
        <taxon>Pteriomorphia</taxon>
        <taxon>Ostreida</taxon>
        <taxon>Ostreoidea</taxon>
        <taxon>Ostreidae</taxon>
        <taxon>Magallana</taxon>
    </lineage>
</organism>
<reference evidence="2" key="1">
    <citation type="submission" date="2022-08" db="UniProtKB">
        <authorList>
            <consortium name="EnsemblMetazoa"/>
        </authorList>
    </citation>
    <scope>IDENTIFICATION</scope>
    <source>
        <strain evidence="2">05x7-T-G4-1.051#20</strain>
    </source>
</reference>
<accession>A0A8W8LNC0</accession>
<dbReference type="AlphaFoldDB" id="A0A8W8LNC0"/>
<dbReference type="Proteomes" id="UP000005408">
    <property type="component" value="Unassembled WGS sequence"/>
</dbReference>
<protein>
    <recommendedName>
        <fullName evidence="1">DUF6589 domain-containing protein</fullName>
    </recommendedName>
</protein>
<proteinExistence type="predicted"/>
<feature type="domain" description="DUF6589" evidence="1">
    <location>
        <begin position="113"/>
        <end position="272"/>
    </location>
</feature>
<evidence type="ECO:0000313" key="3">
    <source>
        <dbReference type="Proteomes" id="UP000005408"/>
    </source>
</evidence>
<name>A0A8W8LNC0_MAGGI</name>